<dbReference type="GO" id="GO:0006457">
    <property type="term" value="P:protein folding"/>
    <property type="evidence" value="ECO:0007669"/>
    <property type="project" value="InterPro"/>
</dbReference>
<name>A0AAV2BXF0_9ARAC</name>
<evidence type="ECO:0000256" key="5">
    <source>
        <dbReference type="ARBA" id="ARBA00023186"/>
    </source>
</evidence>
<evidence type="ECO:0000256" key="3">
    <source>
        <dbReference type="ARBA" id="ARBA00022771"/>
    </source>
</evidence>
<evidence type="ECO:0000259" key="8">
    <source>
        <dbReference type="PROSITE" id="PS51188"/>
    </source>
</evidence>
<dbReference type="InterPro" id="IPR001623">
    <property type="entry name" value="DnaJ_domain"/>
</dbReference>
<dbReference type="Proteomes" id="UP001497382">
    <property type="component" value="Unassembled WGS sequence"/>
</dbReference>
<dbReference type="GO" id="GO:0031072">
    <property type="term" value="F:heat shock protein binding"/>
    <property type="evidence" value="ECO:0007669"/>
    <property type="project" value="InterPro"/>
</dbReference>
<dbReference type="InterPro" id="IPR002939">
    <property type="entry name" value="DnaJ_C"/>
</dbReference>
<evidence type="ECO:0008006" key="11">
    <source>
        <dbReference type="Google" id="ProtNLM"/>
    </source>
</evidence>
<evidence type="ECO:0000256" key="4">
    <source>
        <dbReference type="ARBA" id="ARBA00022833"/>
    </source>
</evidence>
<dbReference type="PRINTS" id="PR00625">
    <property type="entry name" value="JDOMAIN"/>
</dbReference>
<reference evidence="9 10" key="1">
    <citation type="submission" date="2024-04" db="EMBL/GenBank/DDBJ databases">
        <authorList>
            <person name="Rising A."/>
            <person name="Reimegard J."/>
            <person name="Sonavane S."/>
            <person name="Akerstrom W."/>
            <person name="Nylinder S."/>
            <person name="Hedman E."/>
            <person name="Kallberg Y."/>
        </authorList>
    </citation>
    <scope>NUCLEOTIDE SEQUENCE [LARGE SCALE GENOMIC DNA]</scope>
</reference>
<dbReference type="CDD" id="cd10719">
    <property type="entry name" value="DnaJ_zf"/>
    <property type="match status" value="1"/>
</dbReference>
<evidence type="ECO:0000259" key="7">
    <source>
        <dbReference type="PROSITE" id="PS50076"/>
    </source>
</evidence>
<dbReference type="PROSITE" id="PS00636">
    <property type="entry name" value="DNAJ_1"/>
    <property type="match status" value="1"/>
</dbReference>
<dbReference type="EMBL" id="CAXIEN010000603">
    <property type="protein sequence ID" value="CAL1300986.1"/>
    <property type="molecule type" value="Genomic_DNA"/>
</dbReference>
<evidence type="ECO:0000313" key="9">
    <source>
        <dbReference type="EMBL" id="CAL1300986.1"/>
    </source>
</evidence>
<dbReference type="PROSITE" id="PS50076">
    <property type="entry name" value="DNAJ_2"/>
    <property type="match status" value="1"/>
</dbReference>
<dbReference type="GO" id="GO:0005739">
    <property type="term" value="C:mitochondrion"/>
    <property type="evidence" value="ECO:0007669"/>
    <property type="project" value="TreeGrafter"/>
</dbReference>
<keyword evidence="10" id="KW-1185">Reference proteome</keyword>
<dbReference type="GO" id="GO:0005524">
    <property type="term" value="F:ATP binding"/>
    <property type="evidence" value="ECO:0007669"/>
    <property type="project" value="InterPro"/>
</dbReference>
<keyword evidence="2" id="KW-0677">Repeat</keyword>
<dbReference type="GO" id="GO:0043066">
    <property type="term" value="P:negative regulation of apoptotic process"/>
    <property type="evidence" value="ECO:0007669"/>
    <property type="project" value="TreeGrafter"/>
</dbReference>
<proteinExistence type="inferred from homology"/>
<dbReference type="InterPro" id="IPR051938">
    <property type="entry name" value="Apopto_cytoskel_mod"/>
</dbReference>
<dbReference type="FunFam" id="2.60.260.20:FF:000005">
    <property type="entry name" value="Chaperone protein dnaJ 1, mitochondrial"/>
    <property type="match status" value="1"/>
</dbReference>
<dbReference type="SUPFAM" id="SSF49493">
    <property type="entry name" value="HSP40/DnaJ peptide-binding domain"/>
    <property type="match status" value="2"/>
</dbReference>
<keyword evidence="1 6" id="KW-0479">Metal-binding</keyword>
<dbReference type="PANTHER" id="PTHR44145:SF3">
    <property type="entry name" value="DNAJ HOMOLOG SUBFAMILY A MEMBER 3, MITOCHONDRIAL"/>
    <property type="match status" value="1"/>
</dbReference>
<dbReference type="GO" id="GO:0009408">
    <property type="term" value="P:response to heat"/>
    <property type="evidence" value="ECO:0007669"/>
    <property type="project" value="InterPro"/>
</dbReference>
<dbReference type="CDD" id="cd10747">
    <property type="entry name" value="DnaJ_C"/>
    <property type="match status" value="1"/>
</dbReference>
<keyword evidence="3 6" id="KW-0863">Zinc-finger</keyword>
<keyword evidence="5" id="KW-0143">Chaperone</keyword>
<feature type="domain" description="CR-type" evidence="8">
    <location>
        <begin position="220"/>
        <end position="298"/>
    </location>
</feature>
<dbReference type="Pfam" id="PF01556">
    <property type="entry name" value="DnaJ_C"/>
    <property type="match status" value="1"/>
</dbReference>
<dbReference type="InterPro" id="IPR012724">
    <property type="entry name" value="DnaJ"/>
</dbReference>
<dbReference type="SUPFAM" id="SSF46565">
    <property type="entry name" value="Chaperone J-domain"/>
    <property type="match status" value="1"/>
</dbReference>
<dbReference type="InterPro" id="IPR008971">
    <property type="entry name" value="HSP40/DnaJ_pept-bd"/>
</dbReference>
<dbReference type="Gene3D" id="1.10.287.110">
    <property type="entry name" value="DnaJ domain"/>
    <property type="match status" value="1"/>
</dbReference>
<dbReference type="SUPFAM" id="SSF57938">
    <property type="entry name" value="DnaJ/Hsp40 cysteine-rich domain"/>
    <property type="match status" value="1"/>
</dbReference>
<dbReference type="InterPro" id="IPR018253">
    <property type="entry name" value="DnaJ_domain_CS"/>
</dbReference>
<dbReference type="CDD" id="cd06257">
    <property type="entry name" value="DnaJ"/>
    <property type="match status" value="1"/>
</dbReference>
<feature type="zinc finger region" description="CR-type" evidence="6">
    <location>
        <begin position="220"/>
        <end position="298"/>
    </location>
</feature>
<dbReference type="PANTHER" id="PTHR44145">
    <property type="entry name" value="DNAJ HOMOLOG SUBFAMILY A MEMBER 3, MITOCHONDRIAL"/>
    <property type="match status" value="1"/>
</dbReference>
<sequence length="472" mass="53026">MTHGLRIIREVVVSPTCRLQNKFQLKSIIYCLNSCQTRTFSRLYSLNKIQTSENGKRISSPFISPIYYNIKLFHKSPNNYSRPDLYKILGVSRNANQSDIKKAYYQLAKKYHPDTNKNDPSAAKKFQEVSSAYEVLGDEKKRREYDEWGTQAEFGNQRGASANEFRFHSNVDPEDLFRQIFGNLNFNPRMQDFDYADSRFGHGASEHVQVQLEFQEAARGCQKHTAVNVVDVCTVCKGTCCVPGTKMVRCDHCNATGMETLSTGPFIMKSTCRKCHGTGMFNRYPCVECIGKGSTVQRKAVLINVPPGIEDGQTVRVKVQNQEVLVTFRVTESKYFRRDGSDIHTDVEISVSQAILGGETKVQGLMDDMVLKIPPGTPSHKVFRFPGKGIKRQSGYGHGDHYVHVKIAIPQNLGKAQYDLIKAFAELEQNTPGSIQGLSSSKKMNTECAGKEGKEEKEKKGILEKIKSAIFG</sequence>
<accession>A0AAV2BXF0</accession>
<dbReference type="HAMAP" id="MF_01152">
    <property type="entry name" value="DnaJ"/>
    <property type="match status" value="1"/>
</dbReference>
<dbReference type="SMART" id="SM00271">
    <property type="entry name" value="DnaJ"/>
    <property type="match status" value="1"/>
</dbReference>
<protein>
    <recommendedName>
        <fullName evidence="11">Protein tumorous imaginal discs, mitochondrial-like</fullName>
    </recommendedName>
</protein>
<organism evidence="9 10">
    <name type="scientific">Larinioides sclopetarius</name>
    <dbReference type="NCBI Taxonomy" id="280406"/>
    <lineage>
        <taxon>Eukaryota</taxon>
        <taxon>Metazoa</taxon>
        <taxon>Ecdysozoa</taxon>
        <taxon>Arthropoda</taxon>
        <taxon>Chelicerata</taxon>
        <taxon>Arachnida</taxon>
        <taxon>Araneae</taxon>
        <taxon>Araneomorphae</taxon>
        <taxon>Entelegynae</taxon>
        <taxon>Araneoidea</taxon>
        <taxon>Araneidae</taxon>
        <taxon>Larinioides</taxon>
    </lineage>
</organism>
<evidence type="ECO:0000256" key="6">
    <source>
        <dbReference type="PROSITE-ProRule" id="PRU00546"/>
    </source>
</evidence>
<dbReference type="PROSITE" id="PS51188">
    <property type="entry name" value="ZF_CR"/>
    <property type="match status" value="1"/>
</dbReference>
<evidence type="ECO:0000313" key="10">
    <source>
        <dbReference type="Proteomes" id="UP001497382"/>
    </source>
</evidence>
<dbReference type="GO" id="GO:0008270">
    <property type="term" value="F:zinc ion binding"/>
    <property type="evidence" value="ECO:0007669"/>
    <property type="project" value="UniProtKB-KW"/>
</dbReference>
<dbReference type="Pfam" id="PF00226">
    <property type="entry name" value="DnaJ"/>
    <property type="match status" value="1"/>
</dbReference>
<dbReference type="InterPro" id="IPR001305">
    <property type="entry name" value="HSP_DnaJ_Cys-rich_dom"/>
</dbReference>
<dbReference type="GO" id="GO:0051082">
    <property type="term" value="F:unfolded protein binding"/>
    <property type="evidence" value="ECO:0007669"/>
    <property type="project" value="InterPro"/>
</dbReference>
<evidence type="ECO:0000256" key="2">
    <source>
        <dbReference type="ARBA" id="ARBA00022737"/>
    </source>
</evidence>
<dbReference type="InterPro" id="IPR036869">
    <property type="entry name" value="J_dom_sf"/>
</dbReference>
<dbReference type="GO" id="GO:0007005">
    <property type="term" value="P:mitochondrion organization"/>
    <property type="evidence" value="ECO:0007669"/>
    <property type="project" value="TreeGrafter"/>
</dbReference>
<feature type="domain" description="J" evidence="7">
    <location>
        <begin position="84"/>
        <end position="149"/>
    </location>
</feature>
<comment type="caution">
    <text evidence="9">The sequence shown here is derived from an EMBL/GenBank/DDBJ whole genome shotgun (WGS) entry which is preliminary data.</text>
</comment>
<keyword evidence="4 6" id="KW-0862">Zinc</keyword>
<evidence type="ECO:0000256" key="1">
    <source>
        <dbReference type="ARBA" id="ARBA00022723"/>
    </source>
</evidence>
<dbReference type="Gene3D" id="2.60.260.20">
    <property type="entry name" value="Urease metallochaperone UreE, N-terminal domain"/>
    <property type="match status" value="2"/>
</dbReference>
<dbReference type="Gene3D" id="2.10.230.10">
    <property type="entry name" value="Heat shock protein DnaJ, cysteine-rich domain"/>
    <property type="match status" value="1"/>
</dbReference>
<dbReference type="AlphaFoldDB" id="A0AAV2BXF0"/>
<dbReference type="InterPro" id="IPR036410">
    <property type="entry name" value="HSP_DnaJ_Cys-rich_dom_sf"/>
</dbReference>
<gene>
    <name evidence="9" type="ORF">LARSCL_LOCUS22244</name>
</gene>